<keyword evidence="2" id="KW-1185">Reference proteome</keyword>
<dbReference type="GeneID" id="59148299"/>
<dbReference type="RefSeq" id="WP_192818923.1">
    <property type="nucleotide sequence ID" value="NZ_CP062310.1"/>
</dbReference>
<evidence type="ECO:0008006" key="3">
    <source>
        <dbReference type="Google" id="ProtNLM"/>
    </source>
</evidence>
<organism evidence="1 2">
    <name type="scientific">Infirmifilum lucidum</name>
    <dbReference type="NCBI Taxonomy" id="2776706"/>
    <lineage>
        <taxon>Archaea</taxon>
        <taxon>Thermoproteota</taxon>
        <taxon>Thermoprotei</taxon>
        <taxon>Thermofilales</taxon>
        <taxon>Thermofilaceae</taxon>
        <taxon>Infirmifilum</taxon>
    </lineage>
</organism>
<accession>A0A7L9FH40</accession>
<name>A0A7L9FH40_9CREN</name>
<gene>
    <name evidence="1" type="ORF">IG193_00345</name>
</gene>
<dbReference type="AlphaFoldDB" id="A0A7L9FH40"/>
<evidence type="ECO:0000313" key="2">
    <source>
        <dbReference type="Proteomes" id="UP000594121"/>
    </source>
</evidence>
<evidence type="ECO:0000313" key="1">
    <source>
        <dbReference type="EMBL" id="QOJ78951.1"/>
    </source>
</evidence>
<dbReference type="KEGG" id="thel:IG193_00345"/>
<reference evidence="1 2" key="1">
    <citation type="submission" date="2020-10" db="EMBL/GenBank/DDBJ databases">
        <title>Thermofilum lucidum 3507LT sp. nov. a novel member of Thermofilaceae family isolated from Chile hot spring, and proposal of description order Thermofilales.</title>
        <authorList>
            <person name="Zayulina K.S."/>
            <person name="Elcheninov A.G."/>
            <person name="Toshchakov S.V."/>
            <person name="Kublanov I.V."/>
        </authorList>
    </citation>
    <scope>NUCLEOTIDE SEQUENCE [LARGE SCALE GENOMIC DNA]</scope>
    <source>
        <strain evidence="1 2">3507LT</strain>
    </source>
</reference>
<dbReference type="InParanoid" id="A0A7L9FH40"/>
<dbReference type="EMBL" id="CP062310">
    <property type="protein sequence ID" value="QOJ78951.1"/>
    <property type="molecule type" value="Genomic_DNA"/>
</dbReference>
<protein>
    <recommendedName>
        <fullName evidence="3">CopG family transcriptional regulator</fullName>
    </recommendedName>
</protein>
<sequence>MKKVKTSVVIDGELWERFKSRVGGEGGLRKLSRAVEEALEEELCENMVIEAIERLLGSEKPPLEVTPVRPKVATDAGRAVREMRESRL</sequence>
<proteinExistence type="predicted"/>
<dbReference type="Proteomes" id="UP000594121">
    <property type="component" value="Chromosome"/>
</dbReference>